<dbReference type="PANTHER" id="PTHR33988">
    <property type="entry name" value="ENDORIBONUCLEASE MAZF-RELATED"/>
    <property type="match status" value="1"/>
</dbReference>
<dbReference type="SUPFAM" id="SSF50118">
    <property type="entry name" value="Cell growth inhibitor/plasmid maintenance toxic component"/>
    <property type="match status" value="1"/>
</dbReference>
<accession>A0A8S5ST63</accession>
<dbReference type="GO" id="GO:0003677">
    <property type="term" value="F:DNA binding"/>
    <property type="evidence" value="ECO:0007669"/>
    <property type="project" value="InterPro"/>
</dbReference>
<protein>
    <submittedName>
        <fullName evidence="1">PemK-like protein</fullName>
    </submittedName>
</protein>
<dbReference type="InterPro" id="IPR011067">
    <property type="entry name" value="Plasmid_toxin/cell-grow_inhib"/>
</dbReference>
<organism evidence="1">
    <name type="scientific">Myoviridae sp. ctZ2t4</name>
    <dbReference type="NCBI Taxonomy" id="2827693"/>
    <lineage>
        <taxon>Viruses</taxon>
        <taxon>Duplodnaviria</taxon>
        <taxon>Heunggongvirae</taxon>
        <taxon>Uroviricota</taxon>
        <taxon>Caudoviricetes</taxon>
    </lineage>
</organism>
<dbReference type="GO" id="GO:0016075">
    <property type="term" value="P:rRNA catabolic process"/>
    <property type="evidence" value="ECO:0007669"/>
    <property type="project" value="TreeGrafter"/>
</dbReference>
<dbReference type="PIRSF" id="PIRSF033490">
    <property type="entry name" value="MazF"/>
    <property type="match status" value="1"/>
</dbReference>
<dbReference type="EMBL" id="BK032664">
    <property type="protein sequence ID" value="DAF53754.1"/>
    <property type="molecule type" value="Genomic_DNA"/>
</dbReference>
<dbReference type="Gene3D" id="2.30.30.110">
    <property type="match status" value="1"/>
</dbReference>
<dbReference type="InterPro" id="IPR003477">
    <property type="entry name" value="PemK-like"/>
</dbReference>
<dbReference type="Pfam" id="PF02452">
    <property type="entry name" value="PemK_toxin"/>
    <property type="match status" value="1"/>
</dbReference>
<proteinExistence type="predicted"/>
<dbReference type="PANTHER" id="PTHR33988:SF3">
    <property type="entry name" value="ENDORIBONUCLEASE TOXIN CHPB-RELATED"/>
    <property type="match status" value="1"/>
</dbReference>
<dbReference type="GO" id="GO:0006402">
    <property type="term" value="P:mRNA catabolic process"/>
    <property type="evidence" value="ECO:0007669"/>
    <property type="project" value="TreeGrafter"/>
</dbReference>
<evidence type="ECO:0000313" key="1">
    <source>
        <dbReference type="EMBL" id="DAF53754.1"/>
    </source>
</evidence>
<reference evidence="1" key="1">
    <citation type="journal article" date="2021" name="Proc. Natl. Acad. Sci. U.S.A.">
        <title>A Catalog of Tens of Thousands of Viruses from Human Metagenomes Reveals Hidden Associations with Chronic Diseases.</title>
        <authorList>
            <person name="Tisza M.J."/>
            <person name="Buck C.B."/>
        </authorList>
    </citation>
    <scope>NUCLEOTIDE SEQUENCE</scope>
    <source>
        <strain evidence="1">CtZ2t4</strain>
    </source>
</reference>
<dbReference type="GO" id="GO:0004521">
    <property type="term" value="F:RNA endonuclease activity"/>
    <property type="evidence" value="ECO:0007669"/>
    <property type="project" value="TreeGrafter"/>
</dbReference>
<sequence length="109" mass="12210">MVKQGEIIKVNLNPQAGHEQAGYRPAVVVSNDFFNLKTGLAIVCPITNTDNKFPLHIPLDSRTQTTGVILCEHVRTLDLEARGYKKIEKLPQDILQEVIDIIFSEVEIV</sequence>
<name>A0A8S5ST63_9CAUD</name>